<dbReference type="EMBL" id="UOFL01000221">
    <property type="protein sequence ID" value="VAW81533.1"/>
    <property type="molecule type" value="Genomic_DNA"/>
</dbReference>
<evidence type="ECO:0000256" key="3">
    <source>
        <dbReference type="SAM" id="Phobius"/>
    </source>
</evidence>
<dbReference type="SUPFAM" id="SSF56801">
    <property type="entry name" value="Acetyl-CoA synthetase-like"/>
    <property type="match status" value="1"/>
</dbReference>
<feature type="domain" description="Carrier" evidence="4">
    <location>
        <begin position="8"/>
        <end position="87"/>
    </location>
</feature>
<evidence type="ECO:0000256" key="1">
    <source>
        <dbReference type="ARBA" id="ARBA00006432"/>
    </source>
</evidence>
<dbReference type="SUPFAM" id="SSF69593">
    <property type="entry name" value="Glycerol-3-phosphate (1)-acyltransferase"/>
    <property type="match status" value="1"/>
</dbReference>
<gene>
    <name evidence="5" type="ORF">MNBD_GAMMA12-2491</name>
</gene>
<dbReference type="InterPro" id="IPR020845">
    <property type="entry name" value="AMP-binding_CS"/>
</dbReference>
<dbReference type="InterPro" id="IPR009081">
    <property type="entry name" value="PP-bd_ACP"/>
</dbReference>
<dbReference type="GO" id="GO:0006633">
    <property type="term" value="P:fatty acid biosynthetic process"/>
    <property type="evidence" value="ECO:0007669"/>
    <property type="project" value="TreeGrafter"/>
</dbReference>
<dbReference type="Gene3D" id="3.30.300.30">
    <property type="match status" value="1"/>
</dbReference>
<dbReference type="Pfam" id="PF00501">
    <property type="entry name" value="AMP-binding"/>
    <property type="match status" value="1"/>
</dbReference>
<dbReference type="Gene3D" id="3.40.50.12780">
    <property type="entry name" value="N-terminal domain of ligase-like"/>
    <property type="match status" value="1"/>
</dbReference>
<dbReference type="CDD" id="cd05931">
    <property type="entry name" value="FAAL"/>
    <property type="match status" value="1"/>
</dbReference>
<dbReference type="GO" id="GO:0016746">
    <property type="term" value="F:acyltransferase activity"/>
    <property type="evidence" value="ECO:0007669"/>
    <property type="project" value="InterPro"/>
</dbReference>
<dbReference type="CDD" id="cd07989">
    <property type="entry name" value="LPLAT_AGPAT-like"/>
    <property type="match status" value="1"/>
</dbReference>
<dbReference type="SUPFAM" id="SSF47336">
    <property type="entry name" value="ACP-like"/>
    <property type="match status" value="1"/>
</dbReference>
<comment type="similarity">
    <text evidence="1">Belongs to the ATP-dependent AMP-binding enzyme family.</text>
</comment>
<dbReference type="InterPro" id="IPR036736">
    <property type="entry name" value="ACP-like_sf"/>
</dbReference>
<feature type="transmembrane region" description="Helical" evidence="3">
    <location>
        <begin position="700"/>
        <end position="724"/>
    </location>
</feature>
<dbReference type="GO" id="GO:0070566">
    <property type="term" value="F:adenylyltransferase activity"/>
    <property type="evidence" value="ECO:0007669"/>
    <property type="project" value="TreeGrafter"/>
</dbReference>
<keyword evidence="3" id="KW-0472">Membrane</keyword>
<dbReference type="Pfam" id="PF00550">
    <property type="entry name" value="PP-binding"/>
    <property type="match status" value="1"/>
</dbReference>
<dbReference type="Pfam" id="PF01553">
    <property type="entry name" value="Acyltransferase"/>
    <property type="match status" value="1"/>
</dbReference>
<dbReference type="PANTHER" id="PTHR22754:SF32">
    <property type="entry name" value="DISCO-INTERACTING PROTEIN 2"/>
    <property type="match status" value="1"/>
</dbReference>
<keyword evidence="3" id="KW-0812">Transmembrane</keyword>
<dbReference type="GO" id="GO:0016874">
    <property type="term" value="F:ligase activity"/>
    <property type="evidence" value="ECO:0007669"/>
    <property type="project" value="UniProtKB-KW"/>
</dbReference>
<feature type="transmembrane region" description="Helical" evidence="3">
    <location>
        <begin position="183"/>
        <end position="201"/>
    </location>
</feature>
<dbReference type="GO" id="GO:0005886">
    <property type="term" value="C:plasma membrane"/>
    <property type="evidence" value="ECO:0007669"/>
    <property type="project" value="TreeGrafter"/>
</dbReference>
<dbReference type="FunFam" id="3.40.50.12780:FF:000013">
    <property type="entry name" value="Long-chain-fatty-acid--AMP ligase FadD32"/>
    <property type="match status" value="1"/>
</dbReference>
<dbReference type="InterPro" id="IPR040097">
    <property type="entry name" value="FAAL/FAAC"/>
</dbReference>
<organism evidence="5">
    <name type="scientific">hydrothermal vent metagenome</name>
    <dbReference type="NCBI Taxonomy" id="652676"/>
    <lineage>
        <taxon>unclassified sequences</taxon>
        <taxon>metagenomes</taxon>
        <taxon>ecological metagenomes</taxon>
    </lineage>
</organism>
<accession>A0A3B0YZY1</accession>
<dbReference type="PROSITE" id="PS50075">
    <property type="entry name" value="CARRIER"/>
    <property type="match status" value="1"/>
</dbReference>
<evidence type="ECO:0000313" key="5">
    <source>
        <dbReference type="EMBL" id="VAW81533.1"/>
    </source>
</evidence>
<dbReference type="SMART" id="SM00563">
    <property type="entry name" value="PlsC"/>
    <property type="match status" value="1"/>
</dbReference>
<keyword evidence="3" id="KW-1133">Transmembrane helix</keyword>
<evidence type="ECO:0000256" key="2">
    <source>
        <dbReference type="ARBA" id="ARBA00022598"/>
    </source>
</evidence>
<dbReference type="AlphaFoldDB" id="A0A3B0YZY1"/>
<dbReference type="InterPro" id="IPR002123">
    <property type="entry name" value="Plipid/glycerol_acylTrfase"/>
</dbReference>
<keyword evidence="2" id="KW-0436">Ligase</keyword>
<dbReference type="InterPro" id="IPR042099">
    <property type="entry name" value="ANL_N_sf"/>
</dbReference>
<dbReference type="PROSITE" id="PS00455">
    <property type="entry name" value="AMP_BINDING"/>
    <property type="match status" value="1"/>
</dbReference>
<dbReference type="Gene3D" id="1.10.1200.10">
    <property type="entry name" value="ACP-like"/>
    <property type="match status" value="1"/>
</dbReference>
<evidence type="ECO:0000259" key="4">
    <source>
        <dbReference type="PROSITE" id="PS50075"/>
    </source>
</evidence>
<proteinExistence type="inferred from homology"/>
<name>A0A3B0YZY1_9ZZZZ</name>
<protein>
    <submittedName>
        <fullName evidence="5">Polyketide synthase modules and related proteins</fullName>
    </submittedName>
</protein>
<reference evidence="5" key="1">
    <citation type="submission" date="2018-06" db="EMBL/GenBank/DDBJ databases">
        <authorList>
            <person name="Zhirakovskaya E."/>
        </authorList>
    </citation>
    <scope>NUCLEOTIDE SEQUENCE</scope>
</reference>
<dbReference type="InterPro" id="IPR000873">
    <property type="entry name" value="AMP-dep_synth/lig_dom"/>
</dbReference>
<sequence>MNSNITAIKPEQIVDILKSLTEELHPHKNSINISQHASLEADLGIDSLARMELIQRLETRLGVELDEKIILGAALVSDLIEGCGTKQHQALPQNNETQQIGRVEKHGGFPDEATTMVEALEWHASRQGDNPAIYFYEGPIENPDIITYRDLWNSARRVATGLNILGVEQGQSIALMLPTSRDFLVSFFGILMAGAVPIPIYPPFRLAQIEEHIKRQVKILDNAQARLLITVDEAMKVGNYLKASLPDLIDVTTYEALRSDKISGIVRRSGNDTAFMQYTSGSTGTPKGVVLTHENLLANVRAMGKALGVTPEDTFISWLPLYHDMGLIGAWLGSLYHGFPLVLMPPLSFIARPQRWLQAISKHKGTLSAAPNFAYEICVKKIRDEDIQGLDLSSMRFSCNGAEPVHHETLKSFIERFSRWGYRQSALSPVYGLAECSVGLAFPPLDRGPKIDIVRTDAMYKHGKAVPALEHESGTLHIVACGYPLPDHEIRIVDEHNHEIGERQIGLLQFRGPSATAGYYRNESATEALLCNDWLNSGDYAYIADGEIYITGRSKDLIIRAGRNIYPYELEQGVGQLQGIQKGNVAVFGSKDKAQGTEKLVILAETRERRPEKLEALKQKITALTIELIQMPPDDIVLAPLRTILKTSSGKIRRVECRELYEQNRIGKKNSVTRQFIHLGLSAVFPWIKRKLRALRGNLYVAYSWIIFGSFTLFTIPAMLIIPGRTIPNLLLKTVLRIIFLLLGIRYRAFGKENIPKDTPCIMVSNHMSYIDVFSLGLSLPANFGFVAKAELKGNWIARMILNKFGTHFVERFDVQKSLKDSDQILESTRNGNSIVFFPEGTFSRAPGLRSFKMGAFTTASTAGVPVLPATIRGTRQVLRGADWRPRPGIIEVEFSPMISTDKEGWDGAVELRAKAREAISENCREPDLSV</sequence>
<dbReference type="InterPro" id="IPR045851">
    <property type="entry name" value="AMP-bd_C_sf"/>
</dbReference>
<dbReference type="PANTHER" id="PTHR22754">
    <property type="entry name" value="DISCO-INTERACTING PROTEIN 2 DIP2 -RELATED"/>
    <property type="match status" value="1"/>
</dbReference>